<dbReference type="InterPro" id="IPR025584">
    <property type="entry name" value="Cthe_2159"/>
</dbReference>
<feature type="compositionally biased region" description="Low complexity" evidence="1">
    <location>
        <begin position="387"/>
        <end position="427"/>
    </location>
</feature>
<dbReference type="PROSITE" id="PS51257">
    <property type="entry name" value="PROKAR_LIPOPROTEIN"/>
    <property type="match status" value="1"/>
</dbReference>
<accession>A0AA96FBH3</accession>
<evidence type="ECO:0000313" key="3">
    <source>
        <dbReference type="EMBL" id="WNM27138.1"/>
    </source>
</evidence>
<dbReference type="AlphaFoldDB" id="A0AA96FBH3"/>
<reference evidence="3" key="1">
    <citation type="submission" date="2023-09" db="EMBL/GenBank/DDBJ databases">
        <title>Demequina sp. a novel bacteria isolated from Capsicum annuum.</title>
        <authorList>
            <person name="Humaira Z."/>
            <person name="Lee J."/>
            <person name="Cho D."/>
        </authorList>
    </citation>
    <scope>NUCLEOTIDE SEQUENCE</scope>
    <source>
        <strain evidence="3">PMTSA13</strain>
    </source>
</reference>
<feature type="region of interest" description="Disordered" evidence="1">
    <location>
        <begin position="349"/>
        <end position="427"/>
    </location>
</feature>
<gene>
    <name evidence="3" type="ORF">RN607_13180</name>
</gene>
<dbReference type="RefSeq" id="WP_313543089.1">
    <property type="nucleotide sequence ID" value="NZ_CP134880.1"/>
</dbReference>
<proteinExistence type="predicted"/>
<feature type="compositionally biased region" description="Low complexity" evidence="1">
    <location>
        <begin position="28"/>
        <end position="54"/>
    </location>
</feature>
<dbReference type="EMBL" id="CP134880">
    <property type="protein sequence ID" value="WNM27138.1"/>
    <property type="molecule type" value="Genomic_DNA"/>
</dbReference>
<dbReference type="Pfam" id="PF14262">
    <property type="entry name" value="Cthe_2159"/>
    <property type="match status" value="1"/>
</dbReference>
<keyword evidence="2" id="KW-0732">Signal</keyword>
<dbReference type="KEGG" id="dcp:RN607_13180"/>
<dbReference type="Proteomes" id="UP001303408">
    <property type="component" value="Chromosome"/>
</dbReference>
<sequence length="600" mass="58994">MKIPRKPAIAFASFAAASALFLSACSSSTTDASSSTTTDSSTDSTTETVSSSTTNGEATYDDLDISDVDLSPSTDGATTITLADGASSSDGDGVTIDGDTITITAAGTYVLSGELSDGQVVVDVEDGDVYLVLDGASITMSGAPAIQVDNASNTIVYTEAGTTNTLADTGTYDDTDEETGGAALWSSDDLFLAGEGTLIVDAGRNDGITSKDTLVIASGTVEVTAVDDGIRGKDALVILDGDITVDAGTGHALKSDNEADDEDTSRFVGVVWIEGGTIDLTSGEDGIHAANQVTIDGGDVTVDAGDDGIHSDVYLRIGDAEIDITNSYEGLEAAMMYLDAGTVSIVSSDDGINGSDGSGQSDTTGMGGAPGGGSMPNGGGPGGGSASGTSTTTDGTTSTTSTTTTSGTISVTYTTSTDDTSTASTTTTAMGGVDAAEEGVLVTISGGTYLINADGDGLDSNGSIEMTGGTVVISGPTNNGNGAIDYNGTFEITGGTIAASGASGMAQSPSSGEATLSISFNNTVASGTTLSVLDSDGNLVMSFTTEKTSSSLVLSSSELTSGETYTVVSGGTASGGDAYGPLMIGGTLTGGDTLGTLDAS</sequence>
<feature type="compositionally biased region" description="Low complexity" evidence="1">
    <location>
        <begin position="349"/>
        <end position="364"/>
    </location>
</feature>
<name>A0AA96FBH3_9MICO</name>
<feature type="region of interest" description="Disordered" evidence="1">
    <location>
        <begin position="28"/>
        <end position="67"/>
    </location>
</feature>
<evidence type="ECO:0000256" key="1">
    <source>
        <dbReference type="SAM" id="MobiDB-lite"/>
    </source>
</evidence>
<organism evidence="3">
    <name type="scientific">Demequina capsici</name>
    <dbReference type="NCBI Taxonomy" id="3075620"/>
    <lineage>
        <taxon>Bacteria</taxon>
        <taxon>Bacillati</taxon>
        <taxon>Actinomycetota</taxon>
        <taxon>Actinomycetes</taxon>
        <taxon>Micrococcales</taxon>
        <taxon>Demequinaceae</taxon>
        <taxon>Demequina</taxon>
    </lineage>
</organism>
<feature type="chain" id="PRO_5041677489" evidence="2">
    <location>
        <begin position="33"/>
        <end position="600"/>
    </location>
</feature>
<feature type="signal peptide" evidence="2">
    <location>
        <begin position="1"/>
        <end position="32"/>
    </location>
</feature>
<protein>
    <submittedName>
        <fullName evidence="3">Carbohydrate-binding domain-containing protein</fullName>
    </submittedName>
</protein>
<feature type="compositionally biased region" description="Gly residues" evidence="1">
    <location>
        <begin position="365"/>
        <end position="386"/>
    </location>
</feature>
<evidence type="ECO:0000256" key="2">
    <source>
        <dbReference type="SAM" id="SignalP"/>
    </source>
</evidence>